<evidence type="ECO:0000313" key="3">
    <source>
        <dbReference type="Proteomes" id="UP001281003"/>
    </source>
</evidence>
<comment type="caution">
    <text evidence="2">The sequence shown here is derived from an EMBL/GenBank/DDBJ whole genome shotgun (WGS) entry which is preliminary data.</text>
</comment>
<reference evidence="2" key="1">
    <citation type="journal article" date="2023" name="Mol. Phylogenet. Evol.">
        <title>Genome-scale phylogeny and comparative genomics of the fungal order Sordariales.</title>
        <authorList>
            <person name="Hensen N."/>
            <person name="Bonometti L."/>
            <person name="Westerberg I."/>
            <person name="Brannstrom I.O."/>
            <person name="Guillou S."/>
            <person name="Cros-Aarteil S."/>
            <person name="Calhoun S."/>
            <person name="Haridas S."/>
            <person name="Kuo A."/>
            <person name="Mondo S."/>
            <person name="Pangilinan J."/>
            <person name="Riley R."/>
            <person name="LaButti K."/>
            <person name="Andreopoulos B."/>
            <person name="Lipzen A."/>
            <person name="Chen C."/>
            <person name="Yan M."/>
            <person name="Daum C."/>
            <person name="Ng V."/>
            <person name="Clum A."/>
            <person name="Steindorff A."/>
            <person name="Ohm R.A."/>
            <person name="Martin F."/>
            <person name="Silar P."/>
            <person name="Natvig D.O."/>
            <person name="Lalanne C."/>
            <person name="Gautier V."/>
            <person name="Ament-Velasquez S.L."/>
            <person name="Kruys A."/>
            <person name="Hutchinson M.I."/>
            <person name="Powell A.J."/>
            <person name="Barry K."/>
            <person name="Miller A.N."/>
            <person name="Grigoriev I.V."/>
            <person name="Debuchy R."/>
            <person name="Gladieux P."/>
            <person name="Hiltunen Thoren M."/>
            <person name="Johannesson H."/>
        </authorList>
    </citation>
    <scope>NUCLEOTIDE SEQUENCE</scope>
    <source>
        <strain evidence="2">FGSC 1904</strain>
    </source>
</reference>
<evidence type="ECO:0000313" key="2">
    <source>
        <dbReference type="EMBL" id="KAK3400852.1"/>
    </source>
</evidence>
<feature type="region of interest" description="Disordered" evidence="1">
    <location>
        <begin position="197"/>
        <end position="309"/>
    </location>
</feature>
<organism evidence="2 3">
    <name type="scientific">Sordaria brevicollis</name>
    <dbReference type="NCBI Taxonomy" id="83679"/>
    <lineage>
        <taxon>Eukaryota</taxon>
        <taxon>Fungi</taxon>
        <taxon>Dikarya</taxon>
        <taxon>Ascomycota</taxon>
        <taxon>Pezizomycotina</taxon>
        <taxon>Sordariomycetes</taxon>
        <taxon>Sordariomycetidae</taxon>
        <taxon>Sordariales</taxon>
        <taxon>Sordariaceae</taxon>
        <taxon>Sordaria</taxon>
    </lineage>
</organism>
<name>A0AAE0UE63_SORBR</name>
<protein>
    <submittedName>
        <fullName evidence="2">Uncharacterized protein</fullName>
    </submittedName>
</protein>
<dbReference type="AlphaFoldDB" id="A0AAE0UE63"/>
<keyword evidence="3" id="KW-1185">Reference proteome</keyword>
<sequence>MAFRPTTPVNGHYQQPTDHSELDGWAFRCLDESPEPEEDNGSPVEEALRKTTTIKCYASISDVLIDTSEEDHVYGRLDEWARRLDEKHNKGNRHVLGEVAGNATCAAMHGISDVPIHASSQDDVYSRLDEWATSLNEHATIRASIIDKTSKPIDNKHTDRLIDIDAETPIVYGPVEMFDQQADDIHGPFYLVEERLPEPEPVMKTPSGTTDNDDDISHSGEVAPKTTKSTVEERFPAPKPLKPSFPNPSNCADDVFYDGDGDVPPKETTEATTALAQPFAHRISISLPRPTASTPSRSSPAMKLQSPEDFINYRRLSPISFDD</sequence>
<feature type="compositionally biased region" description="Pro residues" evidence="1">
    <location>
        <begin position="237"/>
        <end position="246"/>
    </location>
</feature>
<gene>
    <name evidence="2" type="ORF">B0T20DRAFT_494984</name>
</gene>
<reference evidence="2" key="2">
    <citation type="submission" date="2023-07" db="EMBL/GenBank/DDBJ databases">
        <authorList>
            <consortium name="Lawrence Berkeley National Laboratory"/>
            <person name="Haridas S."/>
            <person name="Hensen N."/>
            <person name="Bonometti L."/>
            <person name="Westerberg I."/>
            <person name="Brannstrom I.O."/>
            <person name="Guillou S."/>
            <person name="Cros-Aarteil S."/>
            <person name="Calhoun S."/>
            <person name="Kuo A."/>
            <person name="Mondo S."/>
            <person name="Pangilinan J."/>
            <person name="Riley R."/>
            <person name="LaButti K."/>
            <person name="Andreopoulos B."/>
            <person name="Lipzen A."/>
            <person name="Chen C."/>
            <person name="Yanf M."/>
            <person name="Daum C."/>
            <person name="Ng V."/>
            <person name="Clum A."/>
            <person name="Steindorff A."/>
            <person name="Ohm R."/>
            <person name="Martin F."/>
            <person name="Silar P."/>
            <person name="Natvig D."/>
            <person name="Lalanne C."/>
            <person name="Gautier V."/>
            <person name="Ament-velasquez S.L."/>
            <person name="Kruys A."/>
            <person name="Hutchinson M.I."/>
            <person name="Powell A.J."/>
            <person name="Barry K."/>
            <person name="Miller A.N."/>
            <person name="Grigoriev I.V."/>
            <person name="Debuchy R."/>
            <person name="Gladieux P."/>
            <person name="Thoren M.H."/>
            <person name="Johannesson H."/>
        </authorList>
    </citation>
    <scope>NUCLEOTIDE SEQUENCE</scope>
    <source>
        <strain evidence="2">FGSC 1904</strain>
    </source>
</reference>
<accession>A0AAE0UE63</accession>
<evidence type="ECO:0000256" key="1">
    <source>
        <dbReference type="SAM" id="MobiDB-lite"/>
    </source>
</evidence>
<dbReference type="EMBL" id="JAUTDP010000003">
    <property type="protein sequence ID" value="KAK3400852.1"/>
    <property type="molecule type" value="Genomic_DNA"/>
</dbReference>
<proteinExistence type="predicted"/>
<dbReference type="Proteomes" id="UP001281003">
    <property type="component" value="Unassembled WGS sequence"/>
</dbReference>
<feature type="compositionally biased region" description="Low complexity" evidence="1">
    <location>
        <begin position="288"/>
        <end position="301"/>
    </location>
</feature>